<keyword evidence="2" id="KW-1185">Reference proteome</keyword>
<dbReference type="OrthoDB" id="1215078at2759"/>
<dbReference type="Proteomes" id="UP001152484">
    <property type="component" value="Unassembled WGS sequence"/>
</dbReference>
<reference evidence="1" key="1">
    <citation type="submission" date="2022-07" db="EMBL/GenBank/DDBJ databases">
        <authorList>
            <person name="Macas J."/>
            <person name="Novak P."/>
            <person name="Neumann P."/>
        </authorList>
    </citation>
    <scope>NUCLEOTIDE SEQUENCE</scope>
</reference>
<gene>
    <name evidence="1" type="ORF">CEURO_LOCUS15513</name>
</gene>
<dbReference type="EMBL" id="CAMAPE010000038">
    <property type="protein sequence ID" value="CAH9101712.1"/>
    <property type="molecule type" value="Genomic_DNA"/>
</dbReference>
<dbReference type="AlphaFoldDB" id="A0A9P0ZHT9"/>
<sequence>MKVWKGAKALAEQVINQTSSFLTSWRRAQELEKTTLPDRSAHDLLWRKPLGSTIKINTDACDSTGAFLAGEAISGRGKYLPREVEALSIREAMSWVMTQGWDNLEIES</sequence>
<evidence type="ECO:0000313" key="1">
    <source>
        <dbReference type="EMBL" id="CAH9101712.1"/>
    </source>
</evidence>
<proteinExistence type="predicted"/>
<evidence type="ECO:0000313" key="2">
    <source>
        <dbReference type="Proteomes" id="UP001152484"/>
    </source>
</evidence>
<name>A0A9P0ZHT9_CUSEU</name>
<organism evidence="1 2">
    <name type="scientific">Cuscuta europaea</name>
    <name type="common">European dodder</name>
    <dbReference type="NCBI Taxonomy" id="41803"/>
    <lineage>
        <taxon>Eukaryota</taxon>
        <taxon>Viridiplantae</taxon>
        <taxon>Streptophyta</taxon>
        <taxon>Embryophyta</taxon>
        <taxon>Tracheophyta</taxon>
        <taxon>Spermatophyta</taxon>
        <taxon>Magnoliopsida</taxon>
        <taxon>eudicotyledons</taxon>
        <taxon>Gunneridae</taxon>
        <taxon>Pentapetalae</taxon>
        <taxon>asterids</taxon>
        <taxon>lamiids</taxon>
        <taxon>Solanales</taxon>
        <taxon>Convolvulaceae</taxon>
        <taxon>Cuscuteae</taxon>
        <taxon>Cuscuta</taxon>
        <taxon>Cuscuta subgen. Cuscuta</taxon>
    </lineage>
</organism>
<accession>A0A9P0ZHT9</accession>
<comment type="caution">
    <text evidence="1">The sequence shown here is derived from an EMBL/GenBank/DDBJ whole genome shotgun (WGS) entry which is preliminary data.</text>
</comment>
<protein>
    <submittedName>
        <fullName evidence="1">Uncharacterized protein</fullName>
    </submittedName>
</protein>